<organism evidence="1 2">
    <name type="scientific">Nitrosospira multiformis</name>
    <dbReference type="NCBI Taxonomy" id="1231"/>
    <lineage>
        <taxon>Bacteria</taxon>
        <taxon>Pseudomonadati</taxon>
        <taxon>Pseudomonadota</taxon>
        <taxon>Betaproteobacteria</taxon>
        <taxon>Nitrosomonadales</taxon>
        <taxon>Nitrosomonadaceae</taxon>
        <taxon>Nitrosospira</taxon>
    </lineage>
</organism>
<protein>
    <recommendedName>
        <fullName evidence="3">Death domain-containing protein</fullName>
    </recommendedName>
</protein>
<proteinExistence type="predicted"/>
<dbReference type="AlphaFoldDB" id="A0A1H8IPT7"/>
<reference evidence="1 2" key="1">
    <citation type="submission" date="2016-10" db="EMBL/GenBank/DDBJ databases">
        <authorList>
            <person name="de Groot N.N."/>
        </authorList>
    </citation>
    <scope>NUCLEOTIDE SEQUENCE [LARGE SCALE GENOMIC DNA]</scope>
    <source>
        <strain evidence="1 2">Nl18</strain>
    </source>
</reference>
<sequence length="68" mass="7934">MKREYQIGNDQLIDHILKLWNLGLEESQRALIDLIRSLDETTRQEVLQVLENSVSGEGRAIDRLRTSR</sequence>
<evidence type="ECO:0008006" key="3">
    <source>
        <dbReference type="Google" id="ProtNLM"/>
    </source>
</evidence>
<accession>A0A1H8IPT7</accession>
<evidence type="ECO:0000313" key="2">
    <source>
        <dbReference type="Proteomes" id="UP000183898"/>
    </source>
</evidence>
<gene>
    <name evidence="1" type="ORF">SAMN05216404_106126</name>
</gene>
<dbReference type="EMBL" id="FOCT01000006">
    <property type="protein sequence ID" value="SEN70006.1"/>
    <property type="molecule type" value="Genomic_DNA"/>
</dbReference>
<name>A0A1H8IPT7_9PROT</name>
<evidence type="ECO:0000313" key="1">
    <source>
        <dbReference type="EMBL" id="SEN70006.1"/>
    </source>
</evidence>
<dbReference type="Proteomes" id="UP000183898">
    <property type="component" value="Unassembled WGS sequence"/>
</dbReference>